<dbReference type="VEuPathDB" id="FungiDB:JI435_414290"/>
<gene>
    <name evidence="1" type="ORF">JI435_414290</name>
</gene>
<reference evidence="2" key="1">
    <citation type="journal article" date="2021" name="BMC Genomics">
        <title>Chromosome-level genome assembly and manually-curated proteome of model necrotroph Parastagonospora nodorum Sn15 reveals a genome-wide trove of candidate effector homologs, and redundancy of virulence-related functions within an accessory chromosome.</title>
        <authorList>
            <person name="Bertazzoni S."/>
            <person name="Jones D.A.B."/>
            <person name="Phan H.T."/>
            <person name="Tan K.-C."/>
            <person name="Hane J.K."/>
        </authorList>
    </citation>
    <scope>NUCLEOTIDE SEQUENCE [LARGE SCALE GENOMIC DNA]</scope>
    <source>
        <strain evidence="2">SN15 / ATCC MYA-4574 / FGSC 10173)</strain>
    </source>
</reference>
<evidence type="ECO:0000313" key="1">
    <source>
        <dbReference type="EMBL" id="QRC99928.1"/>
    </source>
</evidence>
<protein>
    <submittedName>
        <fullName evidence="1">Uncharacterized protein</fullName>
    </submittedName>
</protein>
<keyword evidence="2" id="KW-1185">Reference proteome</keyword>
<name>A0A7U2I326_PHANO</name>
<sequence length="94" mass="10388">FGELSHRMRTAVRQFFASEFRAQVSVWSRLTIHDDDEALPARTFPLPSASKSPSRLISTIQATASLFFSLTFKSSATSHLESHRTGVLEACTAS</sequence>
<proteinExistence type="predicted"/>
<dbReference type="AlphaFoldDB" id="A0A7U2I326"/>
<dbReference type="EMBL" id="CP069032">
    <property type="protein sequence ID" value="QRC99928.1"/>
    <property type="molecule type" value="Genomic_DNA"/>
</dbReference>
<accession>A0A7U2I326</accession>
<feature type="non-terminal residue" evidence="1">
    <location>
        <position position="1"/>
    </location>
</feature>
<organism evidence="1 2">
    <name type="scientific">Phaeosphaeria nodorum (strain SN15 / ATCC MYA-4574 / FGSC 10173)</name>
    <name type="common">Glume blotch fungus</name>
    <name type="synonym">Parastagonospora nodorum</name>
    <dbReference type="NCBI Taxonomy" id="321614"/>
    <lineage>
        <taxon>Eukaryota</taxon>
        <taxon>Fungi</taxon>
        <taxon>Dikarya</taxon>
        <taxon>Ascomycota</taxon>
        <taxon>Pezizomycotina</taxon>
        <taxon>Dothideomycetes</taxon>
        <taxon>Pleosporomycetidae</taxon>
        <taxon>Pleosporales</taxon>
        <taxon>Pleosporineae</taxon>
        <taxon>Phaeosphaeriaceae</taxon>
        <taxon>Parastagonospora</taxon>
    </lineage>
</organism>
<dbReference type="Proteomes" id="UP000663193">
    <property type="component" value="Chromosome 10"/>
</dbReference>
<evidence type="ECO:0000313" key="2">
    <source>
        <dbReference type="Proteomes" id="UP000663193"/>
    </source>
</evidence>